<name>A0A6G0YE63_APHCR</name>
<dbReference type="AlphaFoldDB" id="A0A6G0YE63"/>
<protein>
    <submittedName>
        <fullName evidence="5">RING-type domain-containing protein</fullName>
    </submittedName>
</protein>
<dbReference type="PANTHER" id="PTHR47160:SF10">
    <property type="entry name" value="MULE TRANSPOSASE DOMAIN-CONTAINING PROTEIN"/>
    <property type="match status" value="1"/>
</dbReference>
<dbReference type="GO" id="GO:0008270">
    <property type="term" value="F:zinc ion binding"/>
    <property type="evidence" value="ECO:0007669"/>
    <property type="project" value="UniProtKB-KW"/>
</dbReference>
<keyword evidence="1 3" id="KW-0479">Metal-binding</keyword>
<dbReference type="Pfam" id="PF10551">
    <property type="entry name" value="MULE"/>
    <property type="match status" value="1"/>
</dbReference>
<organism evidence="5 6">
    <name type="scientific">Aphis craccivora</name>
    <name type="common">Cowpea aphid</name>
    <dbReference type="NCBI Taxonomy" id="307492"/>
    <lineage>
        <taxon>Eukaryota</taxon>
        <taxon>Metazoa</taxon>
        <taxon>Ecdysozoa</taxon>
        <taxon>Arthropoda</taxon>
        <taxon>Hexapoda</taxon>
        <taxon>Insecta</taxon>
        <taxon>Pterygota</taxon>
        <taxon>Neoptera</taxon>
        <taxon>Paraneoptera</taxon>
        <taxon>Hemiptera</taxon>
        <taxon>Sternorrhyncha</taxon>
        <taxon>Aphidomorpha</taxon>
        <taxon>Aphidoidea</taxon>
        <taxon>Aphididae</taxon>
        <taxon>Aphidini</taxon>
        <taxon>Aphis</taxon>
        <taxon>Aphis</taxon>
    </lineage>
</organism>
<accession>A0A6G0YE63</accession>
<dbReference type="SUPFAM" id="SSF57850">
    <property type="entry name" value="RING/U-box"/>
    <property type="match status" value="1"/>
</dbReference>
<evidence type="ECO:0000313" key="6">
    <source>
        <dbReference type="Proteomes" id="UP000478052"/>
    </source>
</evidence>
<gene>
    <name evidence="5" type="ORF">FWK35_00027407</name>
</gene>
<keyword evidence="6" id="KW-1185">Reference proteome</keyword>
<keyword evidence="2" id="KW-0862">Zinc</keyword>
<dbReference type="Gene3D" id="3.30.40.10">
    <property type="entry name" value="Zinc/RING finger domain, C3HC4 (zinc finger)"/>
    <property type="match status" value="1"/>
</dbReference>
<proteinExistence type="predicted"/>
<dbReference type="Pfam" id="PF13920">
    <property type="entry name" value="zf-C3HC4_3"/>
    <property type="match status" value="1"/>
</dbReference>
<dbReference type="EMBL" id="VUJU01004562">
    <property type="protein sequence ID" value="KAF0753974.1"/>
    <property type="molecule type" value="Genomic_DNA"/>
</dbReference>
<comment type="caution">
    <text evidence="5">The sequence shown here is derived from an EMBL/GenBank/DDBJ whole genome shotgun (WGS) entry which is preliminary data.</text>
</comment>
<evidence type="ECO:0000256" key="1">
    <source>
        <dbReference type="ARBA" id="ARBA00022771"/>
    </source>
</evidence>
<dbReference type="Proteomes" id="UP000478052">
    <property type="component" value="Unassembled WGS sequence"/>
</dbReference>
<evidence type="ECO:0000256" key="3">
    <source>
        <dbReference type="PROSITE-ProRule" id="PRU00175"/>
    </source>
</evidence>
<dbReference type="SMART" id="SM00184">
    <property type="entry name" value="RING"/>
    <property type="match status" value="1"/>
</dbReference>
<keyword evidence="1 3" id="KW-0863">Zinc-finger</keyword>
<reference evidence="5 6" key="1">
    <citation type="submission" date="2019-08" db="EMBL/GenBank/DDBJ databases">
        <title>Whole genome of Aphis craccivora.</title>
        <authorList>
            <person name="Voronova N.V."/>
            <person name="Shulinski R.S."/>
            <person name="Bandarenka Y.V."/>
            <person name="Zhorov D.G."/>
            <person name="Warner D."/>
        </authorList>
    </citation>
    <scope>NUCLEOTIDE SEQUENCE [LARGE SCALE GENOMIC DNA]</scope>
    <source>
        <strain evidence="5">180601</strain>
        <tissue evidence="5">Whole Body</tissue>
    </source>
</reference>
<evidence type="ECO:0000259" key="4">
    <source>
        <dbReference type="PROSITE" id="PS50089"/>
    </source>
</evidence>
<evidence type="ECO:0000313" key="5">
    <source>
        <dbReference type="EMBL" id="KAF0753974.1"/>
    </source>
</evidence>
<dbReference type="PROSITE" id="PS50089">
    <property type="entry name" value="ZF_RING_2"/>
    <property type="match status" value="1"/>
</dbReference>
<dbReference type="InterPro" id="IPR001841">
    <property type="entry name" value="Znf_RING"/>
</dbReference>
<evidence type="ECO:0000256" key="2">
    <source>
        <dbReference type="ARBA" id="ARBA00022833"/>
    </source>
</evidence>
<dbReference type="InterPro" id="IPR018289">
    <property type="entry name" value="MULE_transposase_dom"/>
</dbReference>
<feature type="domain" description="RING-type" evidence="4">
    <location>
        <begin position="452"/>
        <end position="494"/>
    </location>
</feature>
<sequence>MANYYKCSKSTMHFCPGTMKKMVDGTIIVMRSHSNHEREDDTHQLVDALKSVLKRRAAAENILLKEIYDEECLRHPIAASLYPWPTAESLMRLARRSAMPRLPGNLQELASLFDNGHLQRYNCCDITIFRSCIRDLDGKTSLIFACPVLSQSFCGTGIEELHVDATFKVVPVNMGYQLLSVHAMIQNYSIPIIFALMESKSRNSYDSVFRYVKDNLLANISPRIIISDYESILRDVLQTYFPEARTSGCWFHHNQLLFGLPLLPYQDIERAFQLIKMYAINHGVAMHNLFDYYERYWLRRVGTQIISVHGLPRRTNNNIESFHNKLRLQFSVTHPNLWIFLSNLSGLFNNYHVIMRQLENNLQPTRSLKAKYLLQSKRLKNATSQYDAGIISMWQFMQLTLYTTSKYISRHINWINEVDPNSEPEVEAAAVVQPIQERQEPQLPIAPQVSTCMVCLNARAANIQQHIVIPCGHAWVCNNCITSLPPPTRCPLCRMEEVTFQRIFLN</sequence>
<dbReference type="OrthoDB" id="90756at2759"/>
<dbReference type="PANTHER" id="PTHR47160">
    <property type="entry name" value="PUTATIVE-RELATED"/>
    <property type="match status" value="1"/>
</dbReference>
<dbReference type="InterPro" id="IPR013083">
    <property type="entry name" value="Znf_RING/FYVE/PHD"/>
</dbReference>